<organism evidence="1 2">
    <name type="scientific">Bhargavaea cecembensis</name>
    <dbReference type="NCBI Taxonomy" id="394098"/>
    <lineage>
        <taxon>Bacteria</taxon>
        <taxon>Bacillati</taxon>
        <taxon>Bacillota</taxon>
        <taxon>Bacilli</taxon>
        <taxon>Bacillales</taxon>
        <taxon>Caryophanaceae</taxon>
        <taxon>Bhargavaea</taxon>
    </lineage>
</organism>
<dbReference type="RefSeq" id="WP_063182895.1">
    <property type="nucleotide sequence ID" value="NZ_LQNT01000011.1"/>
</dbReference>
<proteinExistence type="predicted"/>
<accession>A0A163EZ37</accession>
<protein>
    <submittedName>
        <fullName evidence="1">Uncharacterized protein</fullName>
    </submittedName>
</protein>
<dbReference type="Proteomes" id="UP000076490">
    <property type="component" value="Unassembled WGS sequence"/>
</dbReference>
<sequence>MRYNKTVMTKLINQHRELHDEMKKIKVEMGLEKNLAIKALYHSAVADDGPYMKEYQALDRLHGE</sequence>
<reference evidence="1 2" key="1">
    <citation type="submission" date="2016-01" db="EMBL/GenBank/DDBJ databases">
        <title>Whole genome sequencing of Bhargavaea cecembensis T14.</title>
        <authorList>
            <person name="Hong K.W."/>
        </authorList>
    </citation>
    <scope>NUCLEOTIDE SEQUENCE [LARGE SCALE GENOMIC DNA]</scope>
    <source>
        <strain evidence="1 2">T14</strain>
    </source>
</reference>
<evidence type="ECO:0000313" key="2">
    <source>
        <dbReference type="Proteomes" id="UP000076490"/>
    </source>
</evidence>
<dbReference type="AlphaFoldDB" id="A0A163EZ37"/>
<dbReference type="OrthoDB" id="2736476at2"/>
<name>A0A163EZ37_9BACL</name>
<comment type="caution">
    <text evidence="1">The sequence shown here is derived from an EMBL/GenBank/DDBJ whole genome shotgun (WGS) entry which is preliminary data.</text>
</comment>
<dbReference type="EMBL" id="LQNT01000011">
    <property type="protein sequence ID" value="KZE37547.1"/>
    <property type="molecule type" value="Genomic_DNA"/>
</dbReference>
<gene>
    <name evidence="1" type="ORF">AV656_13400</name>
</gene>
<evidence type="ECO:0000313" key="1">
    <source>
        <dbReference type="EMBL" id="KZE37547.1"/>
    </source>
</evidence>